<keyword evidence="2" id="KW-1185">Reference proteome</keyword>
<reference evidence="3" key="1">
    <citation type="submission" date="2022-11" db="UniProtKB">
        <authorList>
            <consortium name="WormBaseParasite"/>
        </authorList>
    </citation>
    <scope>IDENTIFICATION</scope>
</reference>
<name>A0A915PKJ1_9BILA</name>
<dbReference type="Proteomes" id="UP000887581">
    <property type="component" value="Unplaced"/>
</dbReference>
<dbReference type="WBParaSite" id="sdigi.contig226.g6355.t1">
    <property type="protein sequence ID" value="sdigi.contig226.g6355.t1"/>
    <property type="gene ID" value="sdigi.contig226.g6355"/>
</dbReference>
<dbReference type="AlphaFoldDB" id="A0A915PKJ1"/>
<evidence type="ECO:0000313" key="3">
    <source>
        <dbReference type="WBParaSite" id="sdigi.contig226.g6355.t1"/>
    </source>
</evidence>
<sequence>MREKRGGHENLADNDAILTITTYNPMNADYFRKEAMPHSTARPGHEEGGNAWAATAATAHQKALAENSFTGRDAEGSPLDIITEAGSNMAG</sequence>
<feature type="region of interest" description="Disordered" evidence="1">
    <location>
        <begin position="68"/>
        <end position="91"/>
    </location>
</feature>
<evidence type="ECO:0000313" key="2">
    <source>
        <dbReference type="Proteomes" id="UP000887581"/>
    </source>
</evidence>
<accession>A0A915PKJ1</accession>
<organism evidence="2 3">
    <name type="scientific">Setaria digitata</name>
    <dbReference type="NCBI Taxonomy" id="48799"/>
    <lineage>
        <taxon>Eukaryota</taxon>
        <taxon>Metazoa</taxon>
        <taxon>Ecdysozoa</taxon>
        <taxon>Nematoda</taxon>
        <taxon>Chromadorea</taxon>
        <taxon>Rhabditida</taxon>
        <taxon>Spirurina</taxon>
        <taxon>Spiruromorpha</taxon>
        <taxon>Filarioidea</taxon>
        <taxon>Setariidae</taxon>
        <taxon>Setaria</taxon>
    </lineage>
</organism>
<evidence type="ECO:0000256" key="1">
    <source>
        <dbReference type="SAM" id="MobiDB-lite"/>
    </source>
</evidence>
<protein>
    <submittedName>
        <fullName evidence="3">Uncharacterized protein</fullName>
    </submittedName>
</protein>
<proteinExistence type="predicted"/>